<keyword evidence="4" id="KW-0731">Sigma factor</keyword>
<protein>
    <recommendedName>
        <fullName evidence="2">RNA polymerase sigma factor SigS</fullName>
    </recommendedName>
</protein>
<evidence type="ECO:0000313" key="9">
    <source>
        <dbReference type="EMBL" id="CUM86636.1"/>
    </source>
</evidence>
<evidence type="ECO:0000256" key="1">
    <source>
        <dbReference type="ARBA" id="ARBA00007788"/>
    </source>
</evidence>
<dbReference type="Pfam" id="PF04542">
    <property type="entry name" value="Sigma70_r2"/>
    <property type="match status" value="1"/>
</dbReference>
<dbReference type="NCBIfam" id="NF006148">
    <property type="entry name" value="PRK08295.1-5"/>
    <property type="match status" value="1"/>
</dbReference>
<dbReference type="InterPro" id="IPR007627">
    <property type="entry name" value="RNA_pol_sigma70_r2"/>
</dbReference>
<reference evidence="9 10" key="1">
    <citation type="submission" date="2015-09" db="EMBL/GenBank/DDBJ databases">
        <authorList>
            <consortium name="Pathogen Informatics"/>
        </authorList>
    </citation>
    <scope>NUCLEOTIDE SEQUENCE [LARGE SCALE GENOMIC DNA]</scope>
    <source>
        <strain evidence="9 10">2789STDY5608891</strain>
    </source>
</reference>
<dbReference type="PANTHER" id="PTHR30385:SF1">
    <property type="entry name" value="RNA POLYMERASE SIGMA-H FACTOR"/>
    <property type="match status" value="1"/>
</dbReference>
<dbReference type="GO" id="GO:0016987">
    <property type="term" value="F:sigma factor activity"/>
    <property type="evidence" value="ECO:0007669"/>
    <property type="project" value="UniProtKB-KW"/>
</dbReference>
<evidence type="ECO:0000313" key="10">
    <source>
        <dbReference type="Proteomes" id="UP000095492"/>
    </source>
</evidence>
<keyword evidence="6" id="KW-0804">Transcription</keyword>
<evidence type="ECO:0000256" key="4">
    <source>
        <dbReference type="ARBA" id="ARBA00023082"/>
    </source>
</evidence>
<dbReference type="InterPro" id="IPR016032">
    <property type="entry name" value="Sig_transdc_resp-reg_C-effctor"/>
</dbReference>
<evidence type="ECO:0000259" key="8">
    <source>
        <dbReference type="PROSITE" id="PS00715"/>
    </source>
</evidence>
<organism evidence="9 10">
    <name type="scientific">Eubacterium ramulus</name>
    <dbReference type="NCBI Taxonomy" id="39490"/>
    <lineage>
        <taxon>Bacteria</taxon>
        <taxon>Bacillati</taxon>
        <taxon>Bacillota</taxon>
        <taxon>Clostridia</taxon>
        <taxon>Eubacteriales</taxon>
        <taxon>Eubacteriaceae</taxon>
        <taxon>Eubacterium</taxon>
    </lineage>
</organism>
<comment type="function">
    <text evidence="7">Sigma factors are initiation factors that promote the attachment of RNA polymerase to specific initiation sites and are then released. Sigma-S contributes to the protection against external stress, thus playing a role in cellular fitness and survival.</text>
</comment>
<dbReference type="OrthoDB" id="9783788at2"/>
<feature type="domain" description="RNA polymerase sigma-70" evidence="8">
    <location>
        <begin position="52"/>
        <end position="65"/>
    </location>
</feature>
<keyword evidence="5" id="KW-0238">DNA-binding</keyword>
<dbReference type="InterPro" id="IPR013249">
    <property type="entry name" value="RNA_pol_sigma70_r4_t2"/>
</dbReference>
<dbReference type="Pfam" id="PF08281">
    <property type="entry name" value="Sigma70_r4_2"/>
    <property type="match status" value="1"/>
</dbReference>
<sequence>MKRQYDAFTDEELIEQLRDGDSAVMDFLMEKYKYFVRKKANAVFLLGGDTDDLVQEGMIGLFKAVRDFDSKKSSFFHFAELCISRQIYHAIEAAGRKKHVPLNAYVSLSGSDMDSETVPLEDSLNSPQDNPEQMLIDQETVAAFLQDIHETLSPMENKVLDAYLDGWNYRQIARKMGKTEKSIDNALQRIKTKILKLRCHK</sequence>
<evidence type="ECO:0000256" key="6">
    <source>
        <dbReference type="ARBA" id="ARBA00023163"/>
    </source>
</evidence>
<comment type="similarity">
    <text evidence="1">Belongs to the sigma-70 factor family.</text>
</comment>
<dbReference type="NCBIfam" id="TIGR02937">
    <property type="entry name" value="sigma70-ECF"/>
    <property type="match status" value="1"/>
</dbReference>
<keyword evidence="3" id="KW-0805">Transcription regulation</keyword>
<dbReference type="Proteomes" id="UP000095492">
    <property type="component" value="Unassembled WGS sequence"/>
</dbReference>
<accession>A0A173S9F6</accession>
<evidence type="ECO:0000256" key="2">
    <source>
        <dbReference type="ARBA" id="ARBA00021245"/>
    </source>
</evidence>
<dbReference type="PROSITE" id="PS00715">
    <property type="entry name" value="SIGMA70_1"/>
    <property type="match status" value="1"/>
</dbReference>
<dbReference type="InterPro" id="IPR014284">
    <property type="entry name" value="RNA_pol_sigma-70_dom"/>
</dbReference>
<dbReference type="InterPro" id="IPR000943">
    <property type="entry name" value="RNA_pol_sigma70"/>
</dbReference>
<dbReference type="InterPro" id="IPR036388">
    <property type="entry name" value="WH-like_DNA-bd_sf"/>
</dbReference>
<dbReference type="AlphaFoldDB" id="A0A173S9F6"/>
<dbReference type="Gene3D" id="1.10.10.10">
    <property type="entry name" value="Winged helix-like DNA-binding domain superfamily/Winged helix DNA-binding domain"/>
    <property type="match status" value="1"/>
</dbReference>
<dbReference type="SUPFAM" id="SSF88946">
    <property type="entry name" value="Sigma2 domain of RNA polymerase sigma factors"/>
    <property type="match status" value="1"/>
</dbReference>
<dbReference type="GO" id="GO:0006352">
    <property type="term" value="P:DNA-templated transcription initiation"/>
    <property type="evidence" value="ECO:0007669"/>
    <property type="project" value="InterPro"/>
</dbReference>
<dbReference type="GeneID" id="97391318"/>
<name>A0A173S9F6_EUBRA</name>
<evidence type="ECO:0000256" key="7">
    <source>
        <dbReference type="ARBA" id="ARBA00024701"/>
    </source>
</evidence>
<dbReference type="GO" id="GO:0003677">
    <property type="term" value="F:DNA binding"/>
    <property type="evidence" value="ECO:0007669"/>
    <property type="project" value="UniProtKB-KW"/>
</dbReference>
<evidence type="ECO:0000256" key="3">
    <source>
        <dbReference type="ARBA" id="ARBA00023015"/>
    </source>
</evidence>
<gene>
    <name evidence="9" type="primary">sigH</name>
    <name evidence="9" type="ORF">ERS852448_00838</name>
</gene>
<dbReference type="Gene3D" id="1.20.120.1810">
    <property type="match status" value="1"/>
</dbReference>
<dbReference type="SUPFAM" id="SSF46894">
    <property type="entry name" value="C-terminal effector domain of the bipartite response regulators"/>
    <property type="match status" value="1"/>
</dbReference>
<dbReference type="RefSeq" id="WP_055289542.1">
    <property type="nucleotide sequence ID" value="NZ_CP173382.1"/>
</dbReference>
<dbReference type="STRING" id="39490.ERS852448_00838"/>
<dbReference type="InterPro" id="IPR016371">
    <property type="entry name" value="RNA_pol_sigma-H_factor"/>
</dbReference>
<dbReference type="PIRSF" id="PIRSF002939">
    <property type="entry name" value="RNA_polymerase_sigma-H_factor"/>
    <property type="match status" value="1"/>
</dbReference>
<dbReference type="InterPro" id="IPR013325">
    <property type="entry name" value="RNA_pol_sigma_r2"/>
</dbReference>
<evidence type="ECO:0000256" key="5">
    <source>
        <dbReference type="ARBA" id="ARBA00023125"/>
    </source>
</evidence>
<proteinExistence type="inferred from homology"/>
<dbReference type="EMBL" id="CYYA01000004">
    <property type="protein sequence ID" value="CUM86636.1"/>
    <property type="molecule type" value="Genomic_DNA"/>
</dbReference>
<dbReference type="PANTHER" id="PTHR30385">
    <property type="entry name" value="SIGMA FACTOR F FLAGELLAR"/>
    <property type="match status" value="1"/>
</dbReference>